<dbReference type="EMBL" id="JBHUMD010000008">
    <property type="protein sequence ID" value="MFD2602000.1"/>
    <property type="molecule type" value="Genomic_DNA"/>
</dbReference>
<dbReference type="RefSeq" id="WP_379820507.1">
    <property type="nucleotide sequence ID" value="NZ_JBHUMD010000008.1"/>
</dbReference>
<evidence type="ECO:0000256" key="3">
    <source>
        <dbReference type="SAM" id="SignalP"/>
    </source>
</evidence>
<dbReference type="Pfam" id="PF01103">
    <property type="entry name" value="Omp85"/>
    <property type="match status" value="1"/>
</dbReference>
<organism evidence="5 6">
    <name type="scientific">Flavobacterium suzhouense</name>
    <dbReference type="NCBI Taxonomy" id="1529638"/>
    <lineage>
        <taxon>Bacteria</taxon>
        <taxon>Pseudomonadati</taxon>
        <taxon>Bacteroidota</taxon>
        <taxon>Flavobacteriia</taxon>
        <taxon>Flavobacteriales</taxon>
        <taxon>Flavobacteriaceae</taxon>
        <taxon>Flavobacterium</taxon>
    </lineage>
</organism>
<evidence type="ECO:0000259" key="4">
    <source>
        <dbReference type="Pfam" id="PF01103"/>
    </source>
</evidence>
<dbReference type="Proteomes" id="UP001597480">
    <property type="component" value="Unassembled WGS sequence"/>
</dbReference>
<reference evidence="6" key="1">
    <citation type="journal article" date="2019" name="Int. J. Syst. Evol. Microbiol.">
        <title>The Global Catalogue of Microorganisms (GCM) 10K type strain sequencing project: providing services to taxonomists for standard genome sequencing and annotation.</title>
        <authorList>
            <consortium name="The Broad Institute Genomics Platform"/>
            <consortium name="The Broad Institute Genome Sequencing Center for Infectious Disease"/>
            <person name="Wu L."/>
            <person name="Ma J."/>
        </authorList>
    </citation>
    <scope>NUCLEOTIDE SEQUENCE [LARGE SCALE GENOMIC DNA]</scope>
    <source>
        <strain evidence="6">KCTC 42107</strain>
    </source>
</reference>
<dbReference type="InterPro" id="IPR000184">
    <property type="entry name" value="Bac_surfAg_D15"/>
</dbReference>
<evidence type="ECO:0000256" key="1">
    <source>
        <dbReference type="ARBA" id="ARBA00004370"/>
    </source>
</evidence>
<comment type="caution">
    <text evidence="5">The sequence shown here is derived from an EMBL/GenBank/DDBJ whole genome shotgun (WGS) entry which is preliminary data.</text>
</comment>
<proteinExistence type="predicted"/>
<keyword evidence="6" id="KW-1185">Reference proteome</keyword>
<evidence type="ECO:0000313" key="6">
    <source>
        <dbReference type="Proteomes" id="UP001597480"/>
    </source>
</evidence>
<accession>A0ABW5NT30</accession>
<keyword evidence="3" id="KW-0732">Signal</keyword>
<protein>
    <submittedName>
        <fullName evidence="5">BamA/TamA family outer membrane protein</fullName>
    </submittedName>
</protein>
<feature type="chain" id="PRO_5045065039" evidence="3">
    <location>
        <begin position="20"/>
        <end position="304"/>
    </location>
</feature>
<dbReference type="Gene3D" id="2.40.160.50">
    <property type="entry name" value="membrane protein fhac: a member of the omp85/tpsb transporter family"/>
    <property type="match status" value="1"/>
</dbReference>
<gene>
    <name evidence="5" type="ORF">ACFSR3_08025</name>
</gene>
<sequence length="304" mass="34709">MKKITTVLLLLFCLGNAHSQEQTKSEVSSDTLKHKKFEFNVMPFLSYNRSLKFMFGAIPMVMYKLNSEDKASPQSLSGISGVYTTNSSYFVSVFNRWYYDEDRWRAKFFAITGDYNSQFFVSDADEAAFYDYGTKLTMASVGVQRMIVKHLYGGLTYTYAHYDTKYEDEIQPESITQTNGLELNALYDSRDEVYYPMNGTKAQIRYIAFPTWFGNDVDANKILTEYNRYFNVRGGKDVIAARYFGQFGLGNIAFQQQVTISGKDIRGYSEGKYRGDGKIALQGEYRYNFGKKMGVVGFAGLATI</sequence>
<name>A0ABW5NT30_9FLAO</name>
<keyword evidence="2" id="KW-0472">Membrane</keyword>
<comment type="subcellular location">
    <subcellularLocation>
        <location evidence="1">Membrane</location>
    </subcellularLocation>
</comment>
<evidence type="ECO:0000256" key="2">
    <source>
        <dbReference type="ARBA" id="ARBA00023136"/>
    </source>
</evidence>
<evidence type="ECO:0000313" key="5">
    <source>
        <dbReference type="EMBL" id="MFD2602000.1"/>
    </source>
</evidence>
<feature type="domain" description="Bacterial surface antigen (D15)" evidence="4">
    <location>
        <begin position="84"/>
        <end position="289"/>
    </location>
</feature>
<feature type="signal peptide" evidence="3">
    <location>
        <begin position="1"/>
        <end position="19"/>
    </location>
</feature>